<dbReference type="InterPro" id="IPR029052">
    <property type="entry name" value="Metallo-depent_PP-like"/>
</dbReference>
<evidence type="ECO:0000259" key="1">
    <source>
        <dbReference type="Pfam" id="PF00149"/>
    </source>
</evidence>
<proteinExistence type="predicted"/>
<organism evidence="2 3">
    <name type="scientific">Desulfopila aestuarii DSM 18488</name>
    <dbReference type="NCBI Taxonomy" id="1121416"/>
    <lineage>
        <taxon>Bacteria</taxon>
        <taxon>Pseudomonadati</taxon>
        <taxon>Thermodesulfobacteriota</taxon>
        <taxon>Desulfobulbia</taxon>
        <taxon>Desulfobulbales</taxon>
        <taxon>Desulfocapsaceae</taxon>
        <taxon>Desulfopila</taxon>
    </lineage>
</organism>
<dbReference type="InterPro" id="IPR004843">
    <property type="entry name" value="Calcineurin-like_PHP"/>
</dbReference>
<reference evidence="2 3" key="1">
    <citation type="submission" date="2016-12" db="EMBL/GenBank/DDBJ databases">
        <authorList>
            <person name="Song W.-J."/>
            <person name="Kurnit D.M."/>
        </authorList>
    </citation>
    <scope>NUCLEOTIDE SEQUENCE [LARGE SCALE GENOMIC DNA]</scope>
    <source>
        <strain evidence="2 3">DSM 18488</strain>
    </source>
</reference>
<accession>A0A1M7Y8A1</accession>
<dbReference type="STRING" id="1121416.SAMN02745220_02508"/>
<evidence type="ECO:0000313" key="2">
    <source>
        <dbReference type="EMBL" id="SHO48862.1"/>
    </source>
</evidence>
<sequence>MEDLLKKILVPIKNTQIIRGISMPIGLEYLQLVVTGPPGAGKSYYINQIRGWPNEGYIDLTRKGWWRDQTLIYRPREVHLGMPFYGHKEALTVFDKEWLAADPPLALETSRVRIPPNGERFFQTNWRDKYIFEFLLPDPEVIFQRRMARQNQGYFPVDSALSEEMVQKQILAYQEIALYMHRAGMNIYLRKGLEGKPMRIAEKGVAAVPRWAIARKPPRPSLKTLAGWQQLFGFGKSNWFTITNDVQRISGVNRIAHDGRTFEMLLGDQRLCFHPEIPLGVNRKSVQKNWIINTPQACSTISPAGFVRIKVGETVIIGRSNKEYDDILHFSEKVAKRHVTVTNTRGDLTITPIDETVGVKLVRFDDLDYRERVAANRYKSFLFLRQLYGGPIDILQKNTALEQIRKVNKLMAHEPLRPLTRDHKPGGIVDLQQRAMPIIVGDLHAEVDNLLKILSENCLLGCLRSKSVTLVLLGDAVHSENLDEMEEMDSSILMMDLIFALKLHFPENFFYIRGNHDSFSTDISKNGISQGVLMRERLNQLRGAEYVTEMENYYRSLPYIVTSPYFYATHAGPPRTEVSYEDLVHIGENDSLAREVTRTRLQRANYPGGYNKGDIKRFRKTLGLTKGTPFVAGHTPLDPFGSVWKNVGAIKNHHIIYSAHQQGPAIFQQIKDELIPLSYPAEPLTQLINNLK</sequence>
<feature type="domain" description="Calcineurin-like phosphoesterase" evidence="1">
    <location>
        <begin position="439"/>
        <end position="599"/>
    </location>
</feature>
<dbReference type="EMBL" id="FRFE01000011">
    <property type="protein sequence ID" value="SHO48862.1"/>
    <property type="molecule type" value="Genomic_DNA"/>
</dbReference>
<dbReference type="Gene3D" id="3.60.21.10">
    <property type="match status" value="1"/>
</dbReference>
<dbReference type="SUPFAM" id="SSF56300">
    <property type="entry name" value="Metallo-dependent phosphatases"/>
    <property type="match status" value="1"/>
</dbReference>
<dbReference type="OrthoDB" id="5427983at2"/>
<evidence type="ECO:0000313" key="3">
    <source>
        <dbReference type="Proteomes" id="UP000184603"/>
    </source>
</evidence>
<dbReference type="Pfam" id="PF00149">
    <property type="entry name" value="Metallophos"/>
    <property type="match status" value="1"/>
</dbReference>
<keyword evidence="3" id="KW-1185">Reference proteome</keyword>
<dbReference type="InterPro" id="IPR027417">
    <property type="entry name" value="P-loop_NTPase"/>
</dbReference>
<dbReference type="Proteomes" id="UP000184603">
    <property type="component" value="Unassembled WGS sequence"/>
</dbReference>
<dbReference type="RefSeq" id="WP_073613800.1">
    <property type="nucleotide sequence ID" value="NZ_FRFE01000011.1"/>
</dbReference>
<dbReference type="SUPFAM" id="SSF52540">
    <property type="entry name" value="P-loop containing nucleoside triphosphate hydrolases"/>
    <property type="match status" value="1"/>
</dbReference>
<dbReference type="GO" id="GO:0016787">
    <property type="term" value="F:hydrolase activity"/>
    <property type="evidence" value="ECO:0007669"/>
    <property type="project" value="InterPro"/>
</dbReference>
<dbReference type="AlphaFoldDB" id="A0A1M7Y8A1"/>
<name>A0A1M7Y8A1_9BACT</name>
<gene>
    <name evidence="2" type="ORF">SAMN02745220_02508</name>
</gene>
<protein>
    <submittedName>
        <fullName evidence="2">Calcineurin-like phosphoesterase</fullName>
    </submittedName>
</protein>